<dbReference type="CDD" id="cd02440">
    <property type="entry name" value="AdoMet_MTases"/>
    <property type="match status" value="1"/>
</dbReference>
<dbReference type="InterPro" id="IPR029063">
    <property type="entry name" value="SAM-dependent_MTases_sf"/>
</dbReference>
<gene>
    <name evidence="4" type="ORF">FVE85_4120</name>
</gene>
<dbReference type="EMBL" id="VRMN01000005">
    <property type="protein sequence ID" value="KAA8494145.1"/>
    <property type="molecule type" value="Genomic_DNA"/>
</dbReference>
<proteinExistence type="predicted"/>
<evidence type="ECO:0000256" key="2">
    <source>
        <dbReference type="ARBA" id="ARBA00022679"/>
    </source>
</evidence>
<keyword evidence="1" id="KW-0489">Methyltransferase</keyword>
<dbReference type="PANTHER" id="PTHR43861">
    <property type="entry name" value="TRANS-ACONITATE 2-METHYLTRANSFERASE-RELATED"/>
    <property type="match status" value="1"/>
</dbReference>
<dbReference type="SUPFAM" id="SSF53335">
    <property type="entry name" value="S-adenosyl-L-methionine-dependent methyltransferases"/>
    <property type="match status" value="1"/>
</dbReference>
<sequence length="322" mass="35513">MGVGSSGDADADAERARREVERREWDAQFMACLSLLLPESMLLREGTMVATSNRTGMMMMSNTYTDDWVDTGLRLDKPLLDVGCAYGLNVMHAVRRGARVVGIDYEDRHLTVAAQAIKDVLAARNTQNTAMFSAFEFKHGRLPSQLPPSDTPDGRYASVLVSEVIHFLTCDELKQSLRDIRNLLVTHGTMYITAIGHGALGFFESEDAKRRVAEKVAQKRNSCGAVEWQLSELRAFHVEQCPSVSVDSTRPHTGKEPIGPDRWQTFDAPTLSRAVADAGFRILKASEDENPSYSGFHTQDDSVAKEFGLPCHVAIVAEAIPP</sequence>
<name>A0A5J4YSD2_PORPP</name>
<dbReference type="InterPro" id="IPR041698">
    <property type="entry name" value="Methyltransf_25"/>
</dbReference>
<accession>A0A5J4YSD2</accession>
<comment type="caution">
    <text evidence="4">The sequence shown here is derived from an EMBL/GenBank/DDBJ whole genome shotgun (WGS) entry which is preliminary data.</text>
</comment>
<evidence type="ECO:0000313" key="5">
    <source>
        <dbReference type="Proteomes" id="UP000324585"/>
    </source>
</evidence>
<protein>
    <recommendedName>
        <fullName evidence="3">Methyltransferase domain-containing protein</fullName>
    </recommendedName>
</protein>
<evidence type="ECO:0000256" key="1">
    <source>
        <dbReference type="ARBA" id="ARBA00022603"/>
    </source>
</evidence>
<dbReference type="Proteomes" id="UP000324585">
    <property type="component" value="Unassembled WGS sequence"/>
</dbReference>
<evidence type="ECO:0000259" key="3">
    <source>
        <dbReference type="Pfam" id="PF13649"/>
    </source>
</evidence>
<dbReference type="Pfam" id="PF13649">
    <property type="entry name" value="Methyltransf_25"/>
    <property type="match status" value="1"/>
</dbReference>
<dbReference type="GO" id="GO:0032259">
    <property type="term" value="P:methylation"/>
    <property type="evidence" value="ECO:0007669"/>
    <property type="project" value="UniProtKB-KW"/>
</dbReference>
<dbReference type="Gene3D" id="3.40.50.150">
    <property type="entry name" value="Vaccinia Virus protein VP39"/>
    <property type="match status" value="1"/>
</dbReference>
<evidence type="ECO:0000313" key="4">
    <source>
        <dbReference type="EMBL" id="KAA8494145.1"/>
    </source>
</evidence>
<reference evidence="5" key="1">
    <citation type="journal article" date="2019" name="Nat. Commun.">
        <title>Expansion of phycobilisome linker gene families in mesophilic red algae.</title>
        <authorList>
            <person name="Lee J."/>
            <person name="Kim D."/>
            <person name="Bhattacharya D."/>
            <person name="Yoon H.S."/>
        </authorList>
    </citation>
    <scope>NUCLEOTIDE SEQUENCE [LARGE SCALE GENOMIC DNA]</scope>
    <source>
        <strain evidence="5">CCMP 1328</strain>
    </source>
</reference>
<keyword evidence="5" id="KW-1185">Reference proteome</keyword>
<dbReference type="PANTHER" id="PTHR43861:SF1">
    <property type="entry name" value="TRANS-ACONITATE 2-METHYLTRANSFERASE"/>
    <property type="match status" value="1"/>
</dbReference>
<dbReference type="AlphaFoldDB" id="A0A5J4YSD2"/>
<dbReference type="OMA" id="KTHLEYI"/>
<organism evidence="4 5">
    <name type="scientific">Porphyridium purpureum</name>
    <name type="common">Red alga</name>
    <name type="synonym">Porphyridium cruentum</name>
    <dbReference type="NCBI Taxonomy" id="35688"/>
    <lineage>
        <taxon>Eukaryota</taxon>
        <taxon>Rhodophyta</taxon>
        <taxon>Bangiophyceae</taxon>
        <taxon>Porphyridiales</taxon>
        <taxon>Porphyridiaceae</taxon>
        <taxon>Porphyridium</taxon>
    </lineage>
</organism>
<feature type="domain" description="Methyltransferase" evidence="3">
    <location>
        <begin position="80"/>
        <end position="188"/>
    </location>
</feature>
<dbReference type="GO" id="GO:0008168">
    <property type="term" value="F:methyltransferase activity"/>
    <property type="evidence" value="ECO:0007669"/>
    <property type="project" value="UniProtKB-KW"/>
</dbReference>
<keyword evidence="2" id="KW-0808">Transferase</keyword>